<keyword evidence="1" id="KW-0732">Signal</keyword>
<evidence type="ECO:0000313" key="3">
    <source>
        <dbReference type="Proteomes" id="UP000485058"/>
    </source>
</evidence>
<reference evidence="2 3" key="1">
    <citation type="submission" date="2020-02" db="EMBL/GenBank/DDBJ databases">
        <title>Draft genome sequence of Haematococcus lacustris strain NIES-144.</title>
        <authorList>
            <person name="Morimoto D."/>
            <person name="Nakagawa S."/>
            <person name="Yoshida T."/>
            <person name="Sawayama S."/>
        </authorList>
    </citation>
    <scope>NUCLEOTIDE SEQUENCE [LARGE SCALE GENOMIC DNA]</scope>
    <source>
        <strain evidence="2 3">NIES-144</strain>
    </source>
</reference>
<keyword evidence="3" id="KW-1185">Reference proteome</keyword>
<dbReference type="Gene3D" id="3.40.50.620">
    <property type="entry name" value="HUPs"/>
    <property type="match status" value="1"/>
</dbReference>
<name>A0A699Z867_HAELA</name>
<comment type="caution">
    <text evidence="2">The sequence shown here is derived from an EMBL/GenBank/DDBJ whole genome shotgun (WGS) entry which is preliminary data.</text>
</comment>
<sequence>MYNGLLNGLLILFSGGVDSSLLAALAHACLPLEQPIELVGQLHRTRAFMQAAHHWLQATPG</sequence>
<gene>
    <name evidence="2" type="ORF">HaLaN_11668</name>
</gene>
<proteinExistence type="predicted"/>
<feature type="chain" id="PRO_5025484027" evidence="1">
    <location>
        <begin position="20"/>
        <end position="61"/>
    </location>
</feature>
<dbReference type="SUPFAM" id="SSF52402">
    <property type="entry name" value="Adenine nucleotide alpha hydrolases-like"/>
    <property type="match status" value="1"/>
</dbReference>
<organism evidence="2 3">
    <name type="scientific">Haematococcus lacustris</name>
    <name type="common">Green alga</name>
    <name type="synonym">Haematococcus pluvialis</name>
    <dbReference type="NCBI Taxonomy" id="44745"/>
    <lineage>
        <taxon>Eukaryota</taxon>
        <taxon>Viridiplantae</taxon>
        <taxon>Chlorophyta</taxon>
        <taxon>core chlorophytes</taxon>
        <taxon>Chlorophyceae</taxon>
        <taxon>CS clade</taxon>
        <taxon>Chlamydomonadales</taxon>
        <taxon>Haematococcaceae</taxon>
        <taxon>Haematococcus</taxon>
    </lineage>
</organism>
<dbReference type="AlphaFoldDB" id="A0A699Z867"/>
<dbReference type="InterPro" id="IPR014729">
    <property type="entry name" value="Rossmann-like_a/b/a_fold"/>
</dbReference>
<evidence type="ECO:0000256" key="1">
    <source>
        <dbReference type="SAM" id="SignalP"/>
    </source>
</evidence>
<accession>A0A699Z867</accession>
<feature type="signal peptide" evidence="1">
    <location>
        <begin position="1"/>
        <end position="19"/>
    </location>
</feature>
<dbReference type="Proteomes" id="UP000485058">
    <property type="component" value="Unassembled WGS sequence"/>
</dbReference>
<dbReference type="EMBL" id="BLLF01000851">
    <property type="protein sequence ID" value="GFH15439.1"/>
    <property type="molecule type" value="Genomic_DNA"/>
</dbReference>
<evidence type="ECO:0000313" key="2">
    <source>
        <dbReference type="EMBL" id="GFH15439.1"/>
    </source>
</evidence>
<protein>
    <submittedName>
        <fullName evidence="2">Uncharacterized protein</fullName>
    </submittedName>
</protein>